<dbReference type="SUPFAM" id="SSF46565">
    <property type="entry name" value="Chaperone J-domain"/>
    <property type="match status" value="2"/>
</dbReference>
<dbReference type="PANTHER" id="PTHR45376:SF1">
    <property type="entry name" value="CHAPERONE DNAJ-DOMAIN SUPERFAMILY PROTEIN-RELATED"/>
    <property type="match status" value="1"/>
</dbReference>
<gene>
    <name evidence="2" type="ORF">OIU74_028732</name>
</gene>
<organism evidence="2 3">
    <name type="scientific">Salix koriyanagi</name>
    <dbReference type="NCBI Taxonomy" id="2511006"/>
    <lineage>
        <taxon>Eukaryota</taxon>
        <taxon>Viridiplantae</taxon>
        <taxon>Streptophyta</taxon>
        <taxon>Embryophyta</taxon>
        <taxon>Tracheophyta</taxon>
        <taxon>Spermatophyta</taxon>
        <taxon>Magnoliopsida</taxon>
        <taxon>eudicotyledons</taxon>
        <taxon>Gunneridae</taxon>
        <taxon>Pentapetalae</taxon>
        <taxon>rosids</taxon>
        <taxon>fabids</taxon>
        <taxon>Malpighiales</taxon>
        <taxon>Salicaceae</taxon>
        <taxon>Saliceae</taxon>
        <taxon>Salix</taxon>
    </lineage>
</organism>
<comment type="caution">
    <text evidence="2">The sequence shown here is derived from an EMBL/GenBank/DDBJ whole genome shotgun (WGS) entry which is preliminary data.</text>
</comment>
<evidence type="ECO:0000256" key="1">
    <source>
        <dbReference type="SAM" id="MobiDB-lite"/>
    </source>
</evidence>
<reference evidence="2" key="1">
    <citation type="submission" date="2022-11" db="EMBL/GenBank/DDBJ databases">
        <authorList>
            <person name="Hyden B.L."/>
            <person name="Feng K."/>
            <person name="Yates T."/>
            <person name="Jawdy S."/>
            <person name="Smart L.B."/>
            <person name="Muchero W."/>
        </authorList>
    </citation>
    <scope>NUCLEOTIDE SEQUENCE</scope>
    <source>
        <tissue evidence="2">Shoot tip</tissue>
    </source>
</reference>
<name>A0A9Q0VCB0_9ROSI</name>
<evidence type="ECO:0000313" key="2">
    <source>
        <dbReference type="EMBL" id="KAJ6746131.1"/>
    </source>
</evidence>
<proteinExistence type="predicted"/>
<reference evidence="2" key="2">
    <citation type="journal article" date="2023" name="Int. J. Mol. Sci.">
        <title>De Novo Assembly and Annotation of 11 Diverse Shrub Willow (Salix) Genomes Reveals Novel Gene Organization in Sex-Linked Regions.</title>
        <authorList>
            <person name="Hyden B."/>
            <person name="Feng K."/>
            <person name="Yates T.B."/>
            <person name="Jawdy S."/>
            <person name="Cereghino C."/>
            <person name="Smart L.B."/>
            <person name="Muchero W."/>
        </authorList>
    </citation>
    <scope>NUCLEOTIDE SEQUENCE</scope>
    <source>
        <tissue evidence="2">Shoot tip</tissue>
    </source>
</reference>
<sequence length="228" mass="25778">MVAQEGDAVPGRIQEFIKSSQDSFDEEDPTSSSGPSWFRQQYSKGSKNNRTGNQGTRSCAGFQFCEDGDYFDVDTLFHSAFGGNQIFYWSFINEETPRWKNSSGYSYNYERNWRYRVEEDYDSSSEFDSDHSESDFASDRLALRLSASGPPKLEDVKHAYRACALQWHPDRHQGSSKAVAGKVQAVQCSISIYMYQVNAVAMGMPEGIAIVTFSLPRPVGRQVARMNF</sequence>
<feature type="region of interest" description="Disordered" evidence="1">
    <location>
        <begin position="1"/>
        <end position="55"/>
    </location>
</feature>
<dbReference type="CDD" id="cd06257">
    <property type="entry name" value="DnaJ"/>
    <property type="match status" value="1"/>
</dbReference>
<keyword evidence="3" id="KW-1185">Reference proteome</keyword>
<dbReference type="Proteomes" id="UP001151752">
    <property type="component" value="Chromosome 6"/>
</dbReference>
<dbReference type="PANTHER" id="PTHR45376">
    <property type="entry name" value="CHAPERONE DNAJ-DOMAIN SUPERFAMILY PROTEIN-RELATED"/>
    <property type="match status" value="1"/>
</dbReference>
<evidence type="ECO:0000313" key="3">
    <source>
        <dbReference type="Proteomes" id="UP001151752"/>
    </source>
</evidence>
<dbReference type="InterPro" id="IPR036869">
    <property type="entry name" value="J_dom_sf"/>
</dbReference>
<accession>A0A9Q0VCB0</accession>
<dbReference type="AlphaFoldDB" id="A0A9Q0VCB0"/>
<dbReference type="Gene3D" id="1.10.287.110">
    <property type="entry name" value="DnaJ domain"/>
    <property type="match status" value="1"/>
</dbReference>
<dbReference type="EMBL" id="JAPFFM010000009">
    <property type="protein sequence ID" value="KAJ6746131.1"/>
    <property type="molecule type" value="Genomic_DNA"/>
</dbReference>
<dbReference type="InterPro" id="IPR001623">
    <property type="entry name" value="DnaJ_domain"/>
</dbReference>
<feature type="compositionally biased region" description="Polar residues" evidence="1">
    <location>
        <begin position="30"/>
        <end position="55"/>
    </location>
</feature>
<protein>
    <submittedName>
        <fullName evidence="2">CHAPERONE DNAJ-DOMAIN SUPERFAMILY PROTEIN-RELATED</fullName>
    </submittedName>
</protein>